<reference evidence="1 2" key="1">
    <citation type="submission" date="2021-10" db="EMBL/GenBank/DDBJ databases">
        <authorList>
            <person name="Criscuolo A."/>
        </authorList>
    </citation>
    <scope>NUCLEOTIDE SEQUENCE [LARGE SCALE GENOMIC DNA]</scope>
    <source>
        <strain evidence="2">CIP 111883</strain>
    </source>
</reference>
<name>A0ABM8YIT3_9BACI</name>
<gene>
    <name evidence="1" type="ORF">BACCIP111883_00587</name>
</gene>
<dbReference type="PANTHER" id="PTHR33639">
    <property type="entry name" value="THIOL-DISULFIDE OXIDOREDUCTASE DCC"/>
    <property type="match status" value="1"/>
</dbReference>
<accession>A0ABM8YIT3</accession>
<keyword evidence="2" id="KW-1185">Reference proteome</keyword>
<dbReference type="Pfam" id="PF04134">
    <property type="entry name" value="DCC1-like"/>
    <property type="match status" value="1"/>
</dbReference>
<evidence type="ECO:0000313" key="2">
    <source>
        <dbReference type="Proteomes" id="UP000789833"/>
    </source>
</evidence>
<protein>
    <recommendedName>
        <fullName evidence="3">Thiol-disulfide oxidoreductase DCC family protein</fullName>
    </recommendedName>
</protein>
<dbReference type="InterPro" id="IPR052927">
    <property type="entry name" value="DCC_oxidoreductase"/>
</dbReference>
<dbReference type="Proteomes" id="UP000789833">
    <property type="component" value="Unassembled WGS sequence"/>
</dbReference>
<proteinExistence type="predicted"/>
<evidence type="ECO:0000313" key="1">
    <source>
        <dbReference type="EMBL" id="CAG9619819.1"/>
    </source>
</evidence>
<dbReference type="InterPro" id="IPR007263">
    <property type="entry name" value="DCC1-like"/>
</dbReference>
<dbReference type="EMBL" id="CAKJTJ010000002">
    <property type="protein sequence ID" value="CAG9619819.1"/>
    <property type="molecule type" value="Genomic_DNA"/>
</dbReference>
<sequence>MTNMYDEQSAEKHPILLFDGVCNLCNTAVSFIIKRDPNAVFKFTSLQSDEGQKLLQKHGLSTESFDSFYYVHGDEMYSKSTAALKVVRKLDAPWKFLYPLIFLPKPIRDIIYSFIAKNRYKWFGKKDQCMLPSPDIKKRFL</sequence>
<comment type="caution">
    <text evidence="1">The sequence shown here is derived from an EMBL/GenBank/DDBJ whole genome shotgun (WGS) entry which is preliminary data.</text>
</comment>
<dbReference type="PANTHER" id="PTHR33639:SF2">
    <property type="entry name" value="DUF393 DOMAIN-CONTAINING PROTEIN"/>
    <property type="match status" value="1"/>
</dbReference>
<evidence type="ECO:0008006" key="3">
    <source>
        <dbReference type="Google" id="ProtNLM"/>
    </source>
</evidence>
<organism evidence="1 2">
    <name type="scientific">Sutcliffiella rhizosphaerae</name>
    <dbReference type="NCBI Taxonomy" id="2880967"/>
    <lineage>
        <taxon>Bacteria</taxon>
        <taxon>Bacillati</taxon>
        <taxon>Bacillota</taxon>
        <taxon>Bacilli</taxon>
        <taxon>Bacillales</taxon>
        <taxon>Bacillaceae</taxon>
        <taxon>Sutcliffiella</taxon>
    </lineage>
</organism>